<dbReference type="InterPro" id="IPR039742">
    <property type="entry name" value="Shq1"/>
</dbReference>
<evidence type="ECO:0000313" key="4">
    <source>
        <dbReference type="Proteomes" id="UP000000267"/>
    </source>
</evidence>
<dbReference type="PANTHER" id="PTHR12967:SF0">
    <property type="entry name" value="PROTEIN SHQ1 HOMOLOG"/>
    <property type="match status" value="1"/>
</dbReference>
<dbReference type="OrthoDB" id="73639at2759"/>
<dbReference type="GeneID" id="5544888"/>
<comment type="similarity">
    <text evidence="1">Belongs to the SHQ1 family.</text>
</comment>
<dbReference type="STRING" id="436907.A7TLY4"/>
<dbReference type="eggNOG" id="KOG3247">
    <property type="taxonomic scope" value="Eukaryota"/>
</dbReference>
<dbReference type="AlphaFoldDB" id="A7TLY4"/>
<reference evidence="3 4" key="1">
    <citation type="journal article" date="2007" name="Proc. Natl. Acad. Sci. U.S.A.">
        <title>Independent sorting-out of thousands of duplicated gene pairs in two yeast species descended from a whole-genome duplication.</title>
        <authorList>
            <person name="Scannell D.R."/>
            <person name="Frank A.C."/>
            <person name="Conant G.C."/>
            <person name="Byrne K.P."/>
            <person name="Woolfit M."/>
            <person name="Wolfe K.H."/>
        </authorList>
    </citation>
    <scope>NUCLEOTIDE SEQUENCE [LARGE SCALE GENOMIC DNA]</scope>
    <source>
        <strain evidence="4">ATCC 22028 / DSM 70294 / BCRC 21397 / CBS 2163 / NBRC 10782 / NRRL Y-8283 / UCD 57-17</strain>
    </source>
</reference>
<dbReference type="Pfam" id="PF21413">
    <property type="entry name" value="SHQ1-like_CS"/>
    <property type="match status" value="1"/>
</dbReference>
<dbReference type="FunCoup" id="A7TLY4">
    <property type="interactions" value="819"/>
</dbReference>
<dbReference type="PROSITE" id="PS51203">
    <property type="entry name" value="CS"/>
    <property type="match status" value="1"/>
</dbReference>
<dbReference type="InterPro" id="IPR008978">
    <property type="entry name" value="HSP20-like_chaperone"/>
</dbReference>
<dbReference type="GO" id="GO:0051082">
    <property type="term" value="F:unfolded protein binding"/>
    <property type="evidence" value="ECO:0007669"/>
    <property type="project" value="EnsemblFungi"/>
</dbReference>
<dbReference type="PhylomeDB" id="A7TLY4"/>
<dbReference type="InterPro" id="IPR007052">
    <property type="entry name" value="CS_dom"/>
</dbReference>
<evidence type="ECO:0000313" key="3">
    <source>
        <dbReference type="EMBL" id="EDO16721.1"/>
    </source>
</evidence>
<gene>
    <name evidence="3" type="ORF">Kpol_1003p26</name>
</gene>
<dbReference type="PANTHER" id="PTHR12967">
    <property type="entry name" value="PROTEIN SHQ1 HOMOLOG"/>
    <property type="match status" value="1"/>
</dbReference>
<evidence type="ECO:0000256" key="1">
    <source>
        <dbReference type="ARBA" id="ARBA00005607"/>
    </source>
</evidence>
<proteinExistence type="inferred from homology"/>
<organism evidence="4">
    <name type="scientific">Vanderwaltozyma polyspora (strain ATCC 22028 / DSM 70294 / BCRC 21397 / CBS 2163 / NBRC 10782 / NRRL Y-8283 / UCD 57-17)</name>
    <name type="common">Kluyveromyces polysporus</name>
    <dbReference type="NCBI Taxonomy" id="436907"/>
    <lineage>
        <taxon>Eukaryota</taxon>
        <taxon>Fungi</taxon>
        <taxon>Dikarya</taxon>
        <taxon>Ascomycota</taxon>
        <taxon>Saccharomycotina</taxon>
        <taxon>Saccharomycetes</taxon>
        <taxon>Saccharomycetales</taxon>
        <taxon>Saccharomycetaceae</taxon>
        <taxon>Vanderwaltozyma</taxon>
    </lineage>
</organism>
<name>A7TLY4_VANPO</name>
<dbReference type="GO" id="GO:0005654">
    <property type="term" value="C:nucleoplasm"/>
    <property type="evidence" value="ECO:0007669"/>
    <property type="project" value="EnsemblFungi"/>
</dbReference>
<dbReference type="InParanoid" id="A7TLY4"/>
<feature type="domain" description="CS" evidence="2">
    <location>
        <begin position="1"/>
        <end position="91"/>
    </location>
</feature>
<dbReference type="HOGENOM" id="CLU_030217_1_0_1"/>
<accession>A7TLY4</accession>
<dbReference type="SUPFAM" id="SSF49764">
    <property type="entry name" value="HSP20-like chaperones"/>
    <property type="match status" value="1"/>
</dbReference>
<dbReference type="KEGG" id="vpo:Kpol_1003p26"/>
<dbReference type="RefSeq" id="XP_001644579.1">
    <property type="nucleotide sequence ID" value="XM_001644529.1"/>
</dbReference>
<dbReference type="OMA" id="HNIESAW"/>
<keyword evidence="4" id="KW-1185">Reference proteome</keyword>
<dbReference type="Pfam" id="PF04925">
    <property type="entry name" value="SHQ1"/>
    <property type="match status" value="1"/>
</dbReference>
<dbReference type="FunFam" id="2.60.40.790:FF:000064">
    <property type="entry name" value="Protein SHQ1"/>
    <property type="match status" value="1"/>
</dbReference>
<protein>
    <recommendedName>
        <fullName evidence="2">CS domain-containing protein</fullName>
    </recommendedName>
</protein>
<dbReference type="EMBL" id="DS480418">
    <property type="protein sequence ID" value="EDO16721.1"/>
    <property type="molecule type" value="Genomic_DNA"/>
</dbReference>
<dbReference type="GO" id="GO:0000493">
    <property type="term" value="P:box H/ACA snoRNP assembly"/>
    <property type="evidence" value="ECO:0007669"/>
    <property type="project" value="EnsemblFungi"/>
</dbReference>
<dbReference type="InterPro" id="IPR048696">
    <property type="entry name" value="SHQ1-like_CS"/>
</dbReference>
<dbReference type="InterPro" id="IPR007009">
    <property type="entry name" value="Shq1_C"/>
</dbReference>
<dbReference type="Proteomes" id="UP000000267">
    <property type="component" value="Unassembled WGS sequence"/>
</dbReference>
<dbReference type="GO" id="GO:0005829">
    <property type="term" value="C:cytosol"/>
    <property type="evidence" value="ECO:0007669"/>
    <property type="project" value="EnsemblFungi"/>
</dbReference>
<dbReference type="Gene3D" id="2.60.40.790">
    <property type="match status" value="1"/>
</dbReference>
<evidence type="ECO:0000259" key="2">
    <source>
        <dbReference type="PROSITE" id="PS51203"/>
    </source>
</evidence>
<sequence>MITPAFKVTQDEDFVIINVKISSIRFDAPGMEMVVTGNVFVFHLSPYYLRLRFPHNLVDDERATAEYKLSEETIHIKLPKEERGKVFEDLDFPSKLLAREGDILQADNLNNVEANTNNIAKGPLIQEIGGEKSQSDEVQNIAQLGETFNWEIEQKIAEDSMDVLSAKYGFDNNYNSIVSVSVANGNDINELDEPEKSTADERVNERLRKENLKFDPEYYVSEYMTNKFGSDEDLVINGIKELLQFTPAIVKQYLKWYKNAENKDATMPVDFTEKEQEQMQKNLPNKNYLVQDLKPLYITILNLLFAYVFEQIENEGVQQTESGWTIGKLTPQLCFLDQQLMVKKEVLISENPNEDISVIRAAIIAGIRRGLSYPLHRNFELTKKTWNYVYYILRGGKRLIIKCLLTIHELFRFHDVYYVYNKILLDDLCSWFISSGNENIIRSLAIELKKELDTVTSETINFDCIADFNAETGEPVWENLTLKEMEILSESEYLASLEPN</sequence>